<protein>
    <submittedName>
        <fullName evidence="12">Protocadherin Fat 4</fullName>
    </submittedName>
</protein>
<keyword evidence="2 10" id="KW-0812">Transmembrane</keyword>
<name>A0AA35SVX8_GEOBA</name>
<feature type="transmembrane region" description="Helical" evidence="10">
    <location>
        <begin position="664"/>
        <end position="692"/>
    </location>
</feature>
<dbReference type="AlphaFoldDB" id="A0AA35SVX8"/>
<evidence type="ECO:0000256" key="5">
    <source>
        <dbReference type="ARBA" id="ARBA00022989"/>
    </source>
</evidence>
<dbReference type="Pfam" id="PF00028">
    <property type="entry name" value="Cadherin"/>
    <property type="match status" value="2"/>
</dbReference>
<keyword evidence="4 8" id="KW-0106">Calcium</keyword>
<evidence type="ECO:0000256" key="7">
    <source>
        <dbReference type="ARBA" id="ARBA00023180"/>
    </source>
</evidence>
<dbReference type="GO" id="GO:0005886">
    <property type="term" value="C:plasma membrane"/>
    <property type="evidence" value="ECO:0007669"/>
    <property type="project" value="InterPro"/>
</dbReference>
<dbReference type="PROSITE" id="PS50268">
    <property type="entry name" value="CADHERIN_2"/>
    <property type="match status" value="5"/>
</dbReference>
<dbReference type="Gene3D" id="2.60.40.60">
    <property type="entry name" value="Cadherins"/>
    <property type="match status" value="5"/>
</dbReference>
<dbReference type="PANTHER" id="PTHR24028">
    <property type="entry name" value="CADHERIN-87A"/>
    <property type="match status" value="1"/>
</dbReference>
<evidence type="ECO:0000259" key="11">
    <source>
        <dbReference type="PROSITE" id="PS50268"/>
    </source>
</evidence>
<reference evidence="12" key="1">
    <citation type="submission" date="2023-03" db="EMBL/GenBank/DDBJ databases">
        <authorList>
            <person name="Steffen K."/>
            <person name="Cardenas P."/>
        </authorList>
    </citation>
    <scope>NUCLEOTIDE SEQUENCE</scope>
</reference>
<feature type="domain" description="Cadherin" evidence="11">
    <location>
        <begin position="476"/>
        <end position="565"/>
    </location>
</feature>
<feature type="region of interest" description="Disordered" evidence="9">
    <location>
        <begin position="720"/>
        <end position="743"/>
    </location>
</feature>
<dbReference type="CDD" id="cd11304">
    <property type="entry name" value="Cadherin_repeat"/>
    <property type="match status" value="4"/>
</dbReference>
<keyword evidence="13" id="KW-1185">Reference proteome</keyword>
<evidence type="ECO:0000256" key="6">
    <source>
        <dbReference type="ARBA" id="ARBA00023136"/>
    </source>
</evidence>
<evidence type="ECO:0000313" key="13">
    <source>
        <dbReference type="Proteomes" id="UP001174909"/>
    </source>
</evidence>
<gene>
    <name evidence="12" type="ORF">GBAR_LOCUS20758</name>
</gene>
<dbReference type="GO" id="GO:0005509">
    <property type="term" value="F:calcium ion binding"/>
    <property type="evidence" value="ECO:0007669"/>
    <property type="project" value="UniProtKB-UniRule"/>
</dbReference>
<dbReference type="EMBL" id="CASHTH010002911">
    <property type="protein sequence ID" value="CAI8037110.1"/>
    <property type="molecule type" value="Genomic_DNA"/>
</dbReference>
<feature type="domain" description="Cadherin" evidence="11">
    <location>
        <begin position="345"/>
        <end position="460"/>
    </location>
</feature>
<dbReference type="SMART" id="SM00112">
    <property type="entry name" value="CA"/>
    <property type="match status" value="5"/>
</dbReference>
<dbReference type="SUPFAM" id="SSF49313">
    <property type="entry name" value="Cadherin-like"/>
    <property type="match status" value="5"/>
</dbReference>
<dbReference type="PANTHER" id="PTHR24028:SF146">
    <property type="entry name" value="CADHERIN 96CB, ISOFORM D-RELATED"/>
    <property type="match status" value="1"/>
</dbReference>
<evidence type="ECO:0000256" key="9">
    <source>
        <dbReference type="SAM" id="MobiDB-lite"/>
    </source>
</evidence>
<keyword evidence="7" id="KW-0325">Glycoprotein</keyword>
<dbReference type="InterPro" id="IPR015919">
    <property type="entry name" value="Cadherin-like_sf"/>
</dbReference>
<keyword evidence="3" id="KW-0677">Repeat</keyword>
<dbReference type="InterPro" id="IPR002126">
    <property type="entry name" value="Cadherin-like_dom"/>
</dbReference>
<dbReference type="GO" id="GO:0007156">
    <property type="term" value="P:homophilic cell adhesion via plasma membrane adhesion molecules"/>
    <property type="evidence" value="ECO:0007669"/>
    <property type="project" value="InterPro"/>
</dbReference>
<feature type="domain" description="Cadherin" evidence="11">
    <location>
        <begin position="65"/>
        <end position="150"/>
    </location>
</feature>
<comment type="subcellular location">
    <subcellularLocation>
        <location evidence="1">Membrane</location>
        <topology evidence="1">Single-pass membrane protein</topology>
    </subcellularLocation>
</comment>
<evidence type="ECO:0000313" key="12">
    <source>
        <dbReference type="EMBL" id="CAI8037110.1"/>
    </source>
</evidence>
<dbReference type="PROSITE" id="PS00232">
    <property type="entry name" value="CADHERIN_1"/>
    <property type="match status" value="4"/>
</dbReference>
<evidence type="ECO:0000256" key="4">
    <source>
        <dbReference type="ARBA" id="ARBA00022837"/>
    </source>
</evidence>
<feature type="domain" description="Cadherin" evidence="11">
    <location>
        <begin position="566"/>
        <end position="665"/>
    </location>
</feature>
<evidence type="ECO:0000256" key="3">
    <source>
        <dbReference type="ARBA" id="ARBA00022737"/>
    </source>
</evidence>
<evidence type="ECO:0000256" key="1">
    <source>
        <dbReference type="ARBA" id="ARBA00004167"/>
    </source>
</evidence>
<accession>A0AA35SVX8</accession>
<comment type="caution">
    <text evidence="12">The sequence shown here is derived from an EMBL/GenBank/DDBJ whole genome shotgun (WGS) entry which is preliminary data.</text>
</comment>
<feature type="compositionally biased region" description="Polar residues" evidence="9">
    <location>
        <begin position="729"/>
        <end position="742"/>
    </location>
</feature>
<feature type="region of interest" description="Disordered" evidence="9">
    <location>
        <begin position="772"/>
        <end position="815"/>
    </location>
</feature>
<feature type="domain" description="Cadherin" evidence="11">
    <location>
        <begin position="152"/>
        <end position="258"/>
    </location>
</feature>
<keyword evidence="6 10" id="KW-0472">Membrane</keyword>
<keyword evidence="5 10" id="KW-1133">Transmembrane helix</keyword>
<dbReference type="InterPro" id="IPR020894">
    <property type="entry name" value="Cadherin_CS"/>
</dbReference>
<evidence type="ECO:0000256" key="2">
    <source>
        <dbReference type="ARBA" id="ARBA00022692"/>
    </source>
</evidence>
<proteinExistence type="predicted"/>
<evidence type="ECO:0000256" key="10">
    <source>
        <dbReference type="SAM" id="Phobius"/>
    </source>
</evidence>
<evidence type="ECO:0000256" key="8">
    <source>
        <dbReference type="PROSITE-ProRule" id="PRU00043"/>
    </source>
</evidence>
<sequence length="886" mass="96938">MEPRGKKCITISIRATQQSGVLLTTVGVIVEDINDNAPLFGVTPPDYSRPEGSHVSLCIDEHPGLEAIDIDSGQNADITYMLEEEGTDMFQIDGNCIVNKVELDREAVADPSNTPEYRIELTLIASDGELESNNTLTIIVTDVNDNTPIFTESSLAIVRVREDEMDGIVIRDLNATDLDFNDVLTFSLETNGVPFALNEMNGKLSLVKSDGNIDPGAQNLDIAVSDAVGNTNRSTLTVDILDVNDKADITFLTEKPLIEEMDPNHYLLRYKIQDKDESTDENYYDVQLSGQHAEYFETKELIQGPDGNSIIELVIDIEEIGLYKNYTHQLCHNITVIGINDNVPFINKTKFYVPEESEMKIGDLEIMDLDSGINGTIAGSSVESAFAYNNPVSLTRMNVTQRFQSLNPGNQSALISPSLDREVGIELIIVTMKLTDGGGSSSYVNITVNLGDINDNCPIFANDLVIEFNEGEVDGVQGRVSASDADTGPNAEVVYQLLNRTELFTVNSSSGDIMANGSFDREQKDNYALVIEARNSRQIEGLKCEWSRIVVTVMILDVNDNDPVWENTGSTFDVFSDSAIGTLVITLIASDADQNPSITYEIEPNELFKMDERNGVISVGADLSDKVDSYDLTVTASDGEKTVLRNITINVKTPEAASSFTQPVIIGITVGLCALLVTAILVTTAFILYCVYLEKKKQSRKINNRNGRLDIDGANSPARGILRPIPGTTGLNGRTSSASGSSRVKFGKTVQEYGYDYESNGSGVYVTAIHLDSSGDESPVTPPRPPSAPSHHHHHNGKLPAMGRHAHTNGGPARLSPIHEDTLFNSYPYRHTPCRTIIQTTQKKAIRKTTRVLYQTMPPAQTPLFPTLATCPTWLPRLAPLLLTLT</sequence>
<dbReference type="PRINTS" id="PR00205">
    <property type="entry name" value="CADHERIN"/>
</dbReference>
<organism evidence="12 13">
    <name type="scientific">Geodia barretti</name>
    <name type="common">Barrett's horny sponge</name>
    <dbReference type="NCBI Taxonomy" id="519541"/>
    <lineage>
        <taxon>Eukaryota</taxon>
        <taxon>Metazoa</taxon>
        <taxon>Porifera</taxon>
        <taxon>Demospongiae</taxon>
        <taxon>Heteroscleromorpha</taxon>
        <taxon>Tetractinellida</taxon>
        <taxon>Astrophorina</taxon>
        <taxon>Geodiidae</taxon>
        <taxon>Geodia</taxon>
    </lineage>
</organism>
<dbReference type="InterPro" id="IPR050174">
    <property type="entry name" value="Protocadherin/Cadherin-CA"/>
</dbReference>
<dbReference type="Proteomes" id="UP001174909">
    <property type="component" value="Unassembled WGS sequence"/>
</dbReference>